<organism evidence="1 3">
    <name type="scientific">Xylella taiwanensis</name>
    <dbReference type="NCBI Taxonomy" id="1444770"/>
    <lineage>
        <taxon>Bacteria</taxon>
        <taxon>Pseudomonadati</taxon>
        <taxon>Pseudomonadota</taxon>
        <taxon>Gammaproteobacteria</taxon>
        <taxon>Lysobacterales</taxon>
        <taxon>Lysobacteraceae</taxon>
        <taxon>Xylella</taxon>
    </lineage>
</organism>
<evidence type="ECO:0000313" key="2">
    <source>
        <dbReference type="EMBL" id="MCD8472231.1"/>
    </source>
</evidence>
<evidence type="ECO:0000313" key="3">
    <source>
        <dbReference type="Proteomes" id="UP000020406"/>
    </source>
</evidence>
<dbReference type="Proteomes" id="UP001430701">
    <property type="component" value="Unassembled WGS sequence"/>
</dbReference>
<dbReference type="GeneID" id="68901242"/>
<evidence type="ECO:0000313" key="1">
    <source>
        <dbReference type="EMBL" id="EWS77602.1"/>
    </source>
</evidence>
<reference evidence="2" key="2">
    <citation type="submission" date="2021-11" db="EMBL/GenBank/DDBJ databases">
        <title>Genome sequence of Xylella taiwanensis PLS432.</title>
        <authorList>
            <person name="Weng L.-W."/>
            <person name="Su C.-C."/>
            <person name="Tsai C.-W."/>
            <person name="Kuo C.-H."/>
        </authorList>
    </citation>
    <scope>NUCLEOTIDE SEQUENCE</scope>
    <source>
        <strain evidence="2">PLS432</strain>
    </source>
</reference>
<reference evidence="1 3" key="1">
    <citation type="journal article" date="2014" name="Genome Announc.">
        <title>Draft Genome Sequence of Xylella fastidiosa Pear Leaf Scorch Strain in Taiwan.</title>
        <authorList>
            <person name="Su C.C."/>
            <person name="Deng W.L."/>
            <person name="Jan F.J."/>
            <person name="Chang C.J."/>
            <person name="Huang H."/>
            <person name="Chen J."/>
        </authorList>
    </citation>
    <scope>NUCLEOTIDE SEQUENCE [LARGE SCALE GENOMIC DNA]</scope>
    <source>
        <strain evidence="1 3">PLS229</strain>
    </source>
</reference>
<comment type="caution">
    <text evidence="1">The sequence shown here is derived from an EMBL/GenBank/DDBJ whole genome shotgun (WGS) entry which is preliminary data.</text>
</comment>
<dbReference type="Proteomes" id="UP000020406">
    <property type="component" value="Unassembled WGS sequence"/>
</dbReference>
<sequence length="169" mass="19418">MPIAIMLRQSRSNAKQFDIHHKQHIALPDSPFVFIFGTLTDVELRQNLNQRLSHPLNDKRFSIASINNQEFSRRIHVLNHRSQGICNTIKPTYFASATVNTIWHKQILRGVPSTANTHPSEVETQRKIMGVISLPITDNREKHATRDFTELIVPCNNNFSRTSSNPFIH</sequence>
<dbReference type="AlphaFoldDB" id="Z9JIN8"/>
<dbReference type="EMBL" id="JDSQ01000017">
    <property type="protein sequence ID" value="EWS77602.1"/>
    <property type="molecule type" value="Genomic_DNA"/>
</dbReference>
<dbReference type="KEGG" id="xtw:AB672_08060"/>
<name>Z9JIN8_9GAMM</name>
<dbReference type="RefSeq" id="WP_038271920.1">
    <property type="nucleotide sequence ID" value="NZ_CP053627.1"/>
</dbReference>
<keyword evidence="4" id="KW-1185">Reference proteome</keyword>
<dbReference type="EMBL" id="JAJPPU010000001">
    <property type="protein sequence ID" value="MCD8472231.1"/>
    <property type="molecule type" value="Genomic_DNA"/>
</dbReference>
<evidence type="ECO:0000313" key="4">
    <source>
        <dbReference type="Proteomes" id="UP001430701"/>
    </source>
</evidence>
<gene>
    <name evidence="1" type="ORF">AF72_09930</name>
    <name evidence="2" type="ORF">LPH55_01775</name>
</gene>
<protein>
    <submittedName>
        <fullName evidence="1">Uncharacterized protein</fullName>
    </submittedName>
</protein>
<proteinExistence type="predicted"/>
<accession>Z9JIN8</accession>